<dbReference type="Gene3D" id="3.30.420.40">
    <property type="match status" value="4"/>
</dbReference>
<dbReference type="PANTHER" id="PTHR10196">
    <property type="entry name" value="SUGAR KINASE"/>
    <property type="match status" value="1"/>
</dbReference>
<gene>
    <name evidence="3" type="ORF">XENOCAPTIV_014693</name>
</gene>
<dbReference type="Proteomes" id="UP001434883">
    <property type="component" value="Unassembled WGS sequence"/>
</dbReference>
<evidence type="ECO:0000256" key="2">
    <source>
        <dbReference type="ARBA" id="ARBA00022777"/>
    </source>
</evidence>
<protein>
    <submittedName>
        <fullName evidence="3">Uncharacterized protein</fullName>
    </submittedName>
</protein>
<organism evidence="3 4">
    <name type="scientific">Xenoophorus captivus</name>
    <dbReference type="NCBI Taxonomy" id="1517983"/>
    <lineage>
        <taxon>Eukaryota</taxon>
        <taxon>Metazoa</taxon>
        <taxon>Chordata</taxon>
        <taxon>Craniata</taxon>
        <taxon>Vertebrata</taxon>
        <taxon>Euteleostomi</taxon>
        <taxon>Actinopterygii</taxon>
        <taxon>Neopterygii</taxon>
        <taxon>Teleostei</taxon>
        <taxon>Neoteleostei</taxon>
        <taxon>Acanthomorphata</taxon>
        <taxon>Ovalentaria</taxon>
        <taxon>Atherinomorphae</taxon>
        <taxon>Cyprinodontiformes</taxon>
        <taxon>Goodeidae</taxon>
        <taxon>Xenoophorus</taxon>
    </lineage>
</organism>
<name>A0ABV0QRX3_9TELE</name>
<dbReference type="PANTHER" id="PTHR10196:SF57">
    <property type="entry name" value="XYLULOSE KINASE"/>
    <property type="match status" value="1"/>
</dbReference>
<keyword evidence="2" id="KW-0418">Kinase</keyword>
<evidence type="ECO:0000256" key="1">
    <source>
        <dbReference type="ARBA" id="ARBA00022679"/>
    </source>
</evidence>
<evidence type="ECO:0000313" key="4">
    <source>
        <dbReference type="Proteomes" id="UP001434883"/>
    </source>
</evidence>
<keyword evidence="4" id="KW-1185">Reference proteome</keyword>
<proteinExistence type="predicted"/>
<dbReference type="EMBL" id="JAHRIN010019846">
    <property type="protein sequence ID" value="MEQ2198564.1"/>
    <property type="molecule type" value="Genomic_DNA"/>
</dbReference>
<sequence>METSAWSIRTVYSLTLRVHIHADKLTVTSPVLMWVKALDLLLDKMKRASFTFSQVKALSGSGQGPVSSYFVHRYGFSESCRVVAFTGDNPGRVPEVVSGLITMQEPADQSIVLNCLCVSSSASLAGMRLHQGDVAVSPLCPSDLYCPQDQVLSDVFDAPVYTIDLSNSACLGSAYRALHGLVAESGVSFLDVVKKAPEPQLVCTPNPAAQQVCFWFFGENLSSPSFTAGIITPEVLEWCLSGWR</sequence>
<comment type="caution">
    <text evidence="3">The sequence shown here is derived from an EMBL/GenBank/DDBJ whole genome shotgun (WGS) entry which is preliminary data.</text>
</comment>
<accession>A0ABV0QRX3</accession>
<evidence type="ECO:0000313" key="3">
    <source>
        <dbReference type="EMBL" id="MEQ2198564.1"/>
    </source>
</evidence>
<keyword evidence="1" id="KW-0808">Transferase</keyword>
<reference evidence="3 4" key="1">
    <citation type="submission" date="2021-06" db="EMBL/GenBank/DDBJ databases">
        <authorList>
            <person name="Palmer J.M."/>
        </authorList>
    </citation>
    <scope>NUCLEOTIDE SEQUENCE [LARGE SCALE GENOMIC DNA]</scope>
    <source>
        <strain evidence="3 4">XC_2019</strain>
        <tissue evidence="3">Muscle</tissue>
    </source>
</reference>